<gene>
    <name evidence="1" type="ORF">EK403_20755</name>
</gene>
<reference evidence="1 2" key="1">
    <citation type="submission" date="2018-12" db="EMBL/GenBank/DDBJ databases">
        <title>bacterium Hansschlegelia zhihuaiae S113.</title>
        <authorList>
            <person name="He J."/>
        </authorList>
    </citation>
    <scope>NUCLEOTIDE SEQUENCE [LARGE SCALE GENOMIC DNA]</scope>
    <source>
        <strain evidence="1 2">S 113</strain>
    </source>
</reference>
<evidence type="ECO:0000313" key="1">
    <source>
        <dbReference type="EMBL" id="RXF67957.1"/>
    </source>
</evidence>
<dbReference type="Proteomes" id="UP000289708">
    <property type="component" value="Unassembled WGS sequence"/>
</dbReference>
<organism evidence="1 2">
    <name type="scientific">Hansschlegelia zhihuaiae</name>
    <dbReference type="NCBI Taxonomy" id="405005"/>
    <lineage>
        <taxon>Bacteria</taxon>
        <taxon>Pseudomonadati</taxon>
        <taxon>Pseudomonadota</taxon>
        <taxon>Alphaproteobacteria</taxon>
        <taxon>Hyphomicrobiales</taxon>
        <taxon>Methylopilaceae</taxon>
        <taxon>Hansschlegelia</taxon>
    </lineage>
</organism>
<evidence type="ECO:0000313" key="2">
    <source>
        <dbReference type="Proteomes" id="UP000289708"/>
    </source>
</evidence>
<dbReference type="EMBL" id="RYFI01000029">
    <property type="protein sequence ID" value="RXF67957.1"/>
    <property type="molecule type" value="Genomic_DNA"/>
</dbReference>
<keyword evidence="2" id="KW-1185">Reference proteome</keyword>
<protein>
    <submittedName>
        <fullName evidence="1">Uncharacterized protein</fullName>
    </submittedName>
</protein>
<name>A0A4Q0M4S7_9HYPH</name>
<accession>A0A4Q0M4S7</accession>
<proteinExistence type="predicted"/>
<dbReference type="Pfam" id="PF20339">
    <property type="entry name" value="DUF6634"/>
    <property type="match status" value="1"/>
</dbReference>
<dbReference type="RefSeq" id="WP_128779367.1">
    <property type="nucleotide sequence ID" value="NZ_RYFI01000029.1"/>
</dbReference>
<dbReference type="AlphaFoldDB" id="A0A4Q0M4S7"/>
<comment type="caution">
    <text evidence="1">The sequence shown here is derived from an EMBL/GenBank/DDBJ whole genome shotgun (WGS) entry which is preliminary data.</text>
</comment>
<sequence length="93" mass="10480">MNWNREADRLERLAFDLRLIGSNGERPTIDQMLSAPILSEWRKAPSLITVLTGVANGHPRLGSGPVTTSMVFAQGEGWVRTLSRFYQLQDPQR</sequence>
<dbReference type="OrthoDB" id="7870532at2"/>
<dbReference type="InterPro" id="IPR046574">
    <property type="entry name" value="DUF6634"/>
</dbReference>